<evidence type="ECO:0000256" key="2">
    <source>
        <dbReference type="ARBA" id="ARBA00010532"/>
    </source>
</evidence>
<dbReference type="Pfam" id="PF01130">
    <property type="entry name" value="CD36"/>
    <property type="match status" value="2"/>
</dbReference>
<evidence type="ECO:0000256" key="1">
    <source>
        <dbReference type="ARBA" id="ARBA00004370"/>
    </source>
</evidence>
<sequence>MGLSSMDPRWARSRFLPQRLSHNGTSSVAAPGYLRQRHWPKCKQMAPTRSKASLCRLAGHARSLTCELAVSARQPPDTTPTMVTHTPKTHHNTAFEQFEKGSPTAFPKLEEAERRQQRCCCSTKAWAVVLMVVGCLTAVIGILYGTAMPAYIDSAVDDQVVRCSDDDVSEESYLDPYGDCDDCAPYYVSVYMLNASNAEDYLASNAKLQVQEMGPYVYRRRELKLDVSLSDDASTVTYKTYTYHMYEAEKSCDGCSDSDEIVSFDTGYFSVIGATGGEFNLLASVAAASFASTANTTEIVATITEHGAQMMRWMNGLNSLDPEAMKRVTNNSAVLTFLATGPEAIADLDLSGFAYNGLFVKRTASQWALGYPSLLAGLILGSNYVNTCETSMNAKCASCTGDDCLAIAADCSQCTKGAAVVAVNNVTCAIVESIYAAEYGAEEAASFLATTCGLCESVGLCAAPLPGIAESSGMDYSETAPDASSLGAYVKHTGCDDLSKIGAWVEYDGFTVAPVWVDLGERRNPTLAEINAFSSYANCDSPVANVTCFNVSGTDGTALKPGGVTITGMAKETTADSFNSYLGAAEIYITIESTGTEVDFDGVSLHRFGTPTDIFDYTDDSADIGTGVPVNGLQQLSFVTGFLSYMSGPFFIYGDTSLLEAVEMTTTNGTVMTADSMYDSDGTLLESFPSAYGTFVDIESGTGQTMSARKRSQVSYSLAGSSSAANASMSDMLWPTLPTEVVLPTYWVQEAAEAKDSVLDTFKSTLTLVKTFLPGLIALIVVGVLEVGGGVFLWRRHKQKLQMLRYGSVI</sequence>
<evidence type="ECO:0000256" key="4">
    <source>
        <dbReference type="ARBA" id="ARBA00022989"/>
    </source>
</evidence>
<evidence type="ECO:0000256" key="3">
    <source>
        <dbReference type="ARBA" id="ARBA00022692"/>
    </source>
</evidence>
<keyword evidence="5 7" id="KW-0472">Membrane</keyword>
<evidence type="ECO:0000256" key="6">
    <source>
        <dbReference type="ARBA" id="ARBA00023180"/>
    </source>
</evidence>
<dbReference type="GO" id="GO:0005737">
    <property type="term" value="C:cytoplasm"/>
    <property type="evidence" value="ECO:0007669"/>
    <property type="project" value="TreeGrafter"/>
</dbReference>
<dbReference type="AlphaFoldDB" id="A0A8T1VVN0"/>
<name>A0A8T1VVN0_9STRA</name>
<dbReference type="Proteomes" id="UP000694044">
    <property type="component" value="Unassembled WGS sequence"/>
</dbReference>
<evidence type="ECO:0000313" key="8">
    <source>
        <dbReference type="EMBL" id="KAG7384288.1"/>
    </source>
</evidence>
<dbReference type="GO" id="GO:0005044">
    <property type="term" value="F:scavenger receptor activity"/>
    <property type="evidence" value="ECO:0007669"/>
    <property type="project" value="TreeGrafter"/>
</dbReference>
<evidence type="ECO:0000256" key="7">
    <source>
        <dbReference type="SAM" id="Phobius"/>
    </source>
</evidence>
<reference evidence="8" key="1">
    <citation type="submission" date="2021-02" db="EMBL/GenBank/DDBJ databases">
        <authorList>
            <person name="Palmer J.M."/>
        </authorList>
    </citation>
    <scope>NUCLEOTIDE SEQUENCE</scope>
    <source>
        <strain evidence="8">SCRP734</strain>
    </source>
</reference>
<dbReference type="GO" id="GO:0016020">
    <property type="term" value="C:membrane"/>
    <property type="evidence" value="ECO:0007669"/>
    <property type="project" value="UniProtKB-SubCell"/>
</dbReference>
<dbReference type="InterPro" id="IPR002159">
    <property type="entry name" value="CD36_fam"/>
</dbReference>
<keyword evidence="6" id="KW-0325">Glycoprotein</keyword>
<proteinExistence type="inferred from homology"/>
<dbReference type="PANTHER" id="PTHR11923">
    <property type="entry name" value="SCAVENGER RECEPTOR CLASS B TYPE-1 SR-B1"/>
    <property type="match status" value="1"/>
</dbReference>
<comment type="caution">
    <text evidence="8">The sequence shown here is derived from an EMBL/GenBank/DDBJ whole genome shotgun (WGS) entry which is preliminary data.</text>
</comment>
<dbReference type="EMBL" id="JAGDFM010000152">
    <property type="protein sequence ID" value="KAG7384288.1"/>
    <property type="molecule type" value="Genomic_DNA"/>
</dbReference>
<comment type="similarity">
    <text evidence="2">Belongs to the CD36 family.</text>
</comment>
<dbReference type="PANTHER" id="PTHR11923:SF51">
    <property type="entry name" value="LYSOSOME MEMBRANE PROTEIN 2"/>
    <property type="match status" value="1"/>
</dbReference>
<keyword evidence="4 7" id="KW-1133">Transmembrane helix</keyword>
<feature type="transmembrane region" description="Helical" evidence="7">
    <location>
        <begin position="125"/>
        <end position="144"/>
    </location>
</feature>
<organism evidence="8 9">
    <name type="scientific">Phytophthora pseudosyringae</name>
    <dbReference type="NCBI Taxonomy" id="221518"/>
    <lineage>
        <taxon>Eukaryota</taxon>
        <taxon>Sar</taxon>
        <taxon>Stramenopiles</taxon>
        <taxon>Oomycota</taxon>
        <taxon>Peronosporomycetes</taxon>
        <taxon>Peronosporales</taxon>
        <taxon>Peronosporaceae</taxon>
        <taxon>Phytophthora</taxon>
    </lineage>
</organism>
<protein>
    <recommendedName>
        <fullName evidence="10">Croquemort-like mating protein</fullName>
    </recommendedName>
</protein>
<gene>
    <name evidence="8" type="ORF">PHYPSEUDO_002817</name>
</gene>
<dbReference type="OrthoDB" id="514335at2759"/>
<comment type="subcellular location">
    <subcellularLocation>
        <location evidence="1">Membrane</location>
    </subcellularLocation>
</comment>
<feature type="transmembrane region" description="Helical" evidence="7">
    <location>
        <begin position="772"/>
        <end position="794"/>
    </location>
</feature>
<evidence type="ECO:0008006" key="10">
    <source>
        <dbReference type="Google" id="ProtNLM"/>
    </source>
</evidence>
<accession>A0A8T1VVN0</accession>
<keyword evidence="3 7" id="KW-0812">Transmembrane</keyword>
<evidence type="ECO:0000313" key="9">
    <source>
        <dbReference type="Proteomes" id="UP000694044"/>
    </source>
</evidence>
<keyword evidence="9" id="KW-1185">Reference proteome</keyword>
<evidence type="ECO:0000256" key="5">
    <source>
        <dbReference type="ARBA" id="ARBA00023136"/>
    </source>
</evidence>